<protein>
    <submittedName>
        <fullName evidence="2">Butyryltransferase</fullName>
    </submittedName>
</protein>
<evidence type="ECO:0000259" key="1">
    <source>
        <dbReference type="Pfam" id="PF13302"/>
    </source>
</evidence>
<gene>
    <name evidence="2" type="primary">orf9</name>
</gene>
<proteinExistence type="predicted"/>
<sequence>MQMSDFCIIGKNINMYLVDDEDAGFIFELRSDVVKNKFLNKIDNDIKKQRGWIRLYKKREKNKKEFYFTIRNKNNEKLGLVRLYDFIDDSFCWGSFIIKHGVAFYISIEVVMNVYEFAFYNLGFNASHFDVRKDNDRVIAFHKKFGAKIIKEDIDNFYFNISKQEYEIAKEKYKKYL</sequence>
<dbReference type="InterPro" id="IPR016181">
    <property type="entry name" value="Acyl_CoA_acyltransferase"/>
</dbReference>
<reference evidence="2" key="1">
    <citation type="submission" date="2006-05" db="EMBL/GenBank/DDBJ databases">
        <title>Sequencing of Campylobacter jejuni LL LOS locus.</title>
        <authorList>
            <person name="Jiang H."/>
            <person name="Gu Y."/>
            <person name="Zhang M."/>
            <person name="Zhang J."/>
        </authorList>
    </citation>
    <scope>NUCLEOTIDE SEQUENCE</scope>
    <source>
        <strain evidence="2">LL</strain>
    </source>
</reference>
<dbReference type="EMBL" id="DQ535890">
    <property type="protein sequence ID" value="ABF93223.1"/>
    <property type="molecule type" value="Genomic_DNA"/>
</dbReference>
<keyword evidence="2" id="KW-0808">Transferase</keyword>
<feature type="domain" description="N-acetyltransferase" evidence="1">
    <location>
        <begin position="18"/>
        <end position="148"/>
    </location>
</feature>
<accession>Q19A00</accession>
<dbReference type="GO" id="GO:0016747">
    <property type="term" value="F:acyltransferase activity, transferring groups other than amino-acyl groups"/>
    <property type="evidence" value="ECO:0007669"/>
    <property type="project" value="InterPro"/>
</dbReference>
<dbReference type="SUPFAM" id="SSF55729">
    <property type="entry name" value="Acyl-CoA N-acyltransferases (Nat)"/>
    <property type="match status" value="1"/>
</dbReference>
<dbReference type="Gene3D" id="3.40.630.30">
    <property type="match status" value="1"/>
</dbReference>
<organism evidence="2">
    <name type="scientific">Campylobacter jejuni</name>
    <dbReference type="NCBI Taxonomy" id="197"/>
    <lineage>
        <taxon>Bacteria</taxon>
        <taxon>Pseudomonadati</taxon>
        <taxon>Campylobacterota</taxon>
        <taxon>Epsilonproteobacteria</taxon>
        <taxon>Campylobacterales</taxon>
        <taxon>Campylobacteraceae</taxon>
        <taxon>Campylobacter</taxon>
    </lineage>
</organism>
<dbReference type="InterPro" id="IPR000182">
    <property type="entry name" value="GNAT_dom"/>
</dbReference>
<name>Q19A00_CAMJU</name>
<evidence type="ECO:0000313" key="2">
    <source>
        <dbReference type="EMBL" id="ABF93223.1"/>
    </source>
</evidence>
<dbReference type="PANTHER" id="PTHR43415:SF3">
    <property type="entry name" value="GNAT-FAMILY ACETYLTRANSFERASE"/>
    <property type="match status" value="1"/>
</dbReference>
<dbReference type="PANTHER" id="PTHR43415">
    <property type="entry name" value="SPERMIDINE N(1)-ACETYLTRANSFERASE"/>
    <property type="match status" value="1"/>
</dbReference>
<dbReference type="Pfam" id="PF13302">
    <property type="entry name" value="Acetyltransf_3"/>
    <property type="match status" value="1"/>
</dbReference>
<dbReference type="AlphaFoldDB" id="Q19A00"/>